<dbReference type="GeneID" id="93880210"/>
<feature type="active site" description="Proton acceptor" evidence="11">
    <location>
        <position position="198"/>
    </location>
</feature>
<dbReference type="STRING" id="56458.SB85_07055"/>
<evidence type="ECO:0000256" key="7">
    <source>
        <dbReference type="ARBA" id="ARBA00022840"/>
    </source>
</evidence>
<dbReference type="InterPro" id="IPR011009">
    <property type="entry name" value="Kinase-like_dom_sf"/>
</dbReference>
<dbReference type="Gene3D" id="3.90.1200.10">
    <property type="match status" value="1"/>
</dbReference>
<dbReference type="InterPro" id="IPR002575">
    <property type="entry name" value="Aminoglycoside_PTrfase"/>
</dbReference>
<dbReference type="EC" id="2.7.1.95" evidence="2"/>
<keyword evidence="12" id="KW-0479">Metal-binding</keyword>
<dbReference type="InterPro" id="IPR024165">
    <property type="entry name" value="Kan/Strep_kinase"/>
</dbReference>
<keyword evidence="8 10" id="KW-0046">Antibiotic resistance</keyword>
<evidence type="ECO:0000256" key="11">
    <source>
        <dbReference type="PIRSR" id="PIRSR000706-1"/>
    </source>
</evidence>
<accession>A0A2P5Z117</accession>
<keyword evidence="5 10" id="KW-0547">Nucleotide-binding</keyword>
<name>A0A2P5Z117_9XANT</name>
<dbReference type="GO" id="GO:0008910">
    <property type="term" value="F:kanamycin kinase activity"/>
    <property type="evidence" value="ECO:0007669"/>
    <property type="project" value="UniProtKB-EC"/>
</dbReference>
<dbReference type="Gene3D" id="3.30.200.20">
    <property type="entry name" value="Phosphorylase Kinase, domain 1"/>
    <property type="match status" value="1"/>
</dbReference>
<comment type="similarity">
    <text evidence="1 10">Belongs to the aminoglycoside phosphotransferase family.</text>
</comment>
<evidence type="ECO:0000256" key="2">
    <source>
        <dbReference type="ARBA" id="ARBA00012193"/>
    </source>
</evidence>
<dbReference type="GO" id="GO:0005524">
    <property type="term" value="F:ATP binding"/>
    <property type="evidence" value="ECO:0007669"/>
    <property type="project" value="UniProtKB-KW"/>
</dbReference>
<comment type="caution">
    <text evidence="14">The sequence shown here is derived from an EMBL/GenBank/DDBJ whole genome shotgun (WGS) entry which is preliminary data.</text>
</comment>
<dbReference type="Pfam" id="PF01636">
    <property type="entry name" value="APH"/>
    <property type="match status" value="1"/>
</dbReference>
<protein>
    <recommendedName>
        <fullName evidence="3">Aminoglycoside 3'-phosphotransferase</fullName>
        <ecNumber evidence="2">2.7.1.95</ecNumber>
    </recommendedName>
</protein>
<sequence length="272" mass="29840">MDEAAPREIPTTAPALPPTLSARLHGLHWHRNLVGEAGAQVYRLSGAGTPDLYLKRGTGTSHDDVVDEFARLHWLRGTRGVPRVLHFEADAAGAWLLSEALPGKTAYQWLLEVPAQAERIVQALAEFLRHFHATPIDTCPFDASHPLRLAAAQRRLQAGLVDTEDFDAARAGWSAEAVWQTMTALLPLASERVLSHGDYSLDNILLDAPDRVVGVIDLGRAGVADPYQDLAILANCLDEFGPELADHFFAAYGIATPDLTRLQFHQLLDEFF</sequence>
<dbReference type="PIRSF" id="PIRSF000706">
    <property type="entry name" value="Kanamycin_kin"/>
    <property type="match status" value="1"/>
</dbReference>
<evidence type="ECO:0000256" key="3">
    <source>
        <dbReference type="ARBA" id="ARBA00017903"/>
    </source>
</evidence>
<feature type="domain" description="Aminoglycoside phosphotransferase" evidence="13">
    <location>
        <begin position="35"/>
        <end position="264"/>
    </location>
</feature>
<comment type="catalytic activity">
    <reaction evidence="9">
        <text>kanamycin A + ATP = kanamycin 3'-phosphate + ADP + H(+)</text>
        <dbReference type="Rhea" id="RHEA:24256"/>
        <dbReference type="ChEBI" id="CHEBI:15378"/>
        <dbReference type="ChEBI" id="CHEBI:30616"/>
        <dbReference type="ChEBI" id="CHEBI:57909"/>
        <dbReference type="ChEBI" id="CHEBI:58214"/>
        <dbReference type="ChEBI" id="CHEBI:456216"/>
        <dbReference type="EC" id="2.7.1.95"/>
    </reaction>
</comment>
<evidence type="ECO:0000313" key="14">
    <source>
        <dbReference type="EMBL" id="PPU81097.1"/>
    </source>
</evidence>
<proteinExistence type="inferred from homology"/>
<evidence type="ECO:0000256" key="4">
    <source>
        <dbReference type="ARBA" id="ARBA00022679"/>
    </source>
</evidence>
<dbReference type="PANTHER" id="PTHR21310">
    <property type="entry name" value="AMINOGLYCOSIDE PHOSPHOTRANSFERASE-RELATED-RELATED"/>
    <property type="match status" value="1"/>
</dbReference>
<gene>
    <name evidence="14" type="ORF">XsacCFBP4641_16110</name>
</gene>
<dbReference type="PANTHER" id="PTHR21310:SF41">
    <property type="entry name" value="3'-PHOSPHOTRANSFERASE, PUTATIVE-RELATED"/>
    <property type="match status" value="1"/>
</dbReference>
<dbReference type="GO" id="GO:0046677">
    <property type="term" value="P:response to antibiotic"/>
    <property type="evidence" value="ECO:0007669"/>
    <property type="project" value="UniProtKB-KW"/>
</dbReference>
<evidence type="ECO:0000259" key="13">
    <source>
        <dbReference type="Pfam" id="PF01636"/>
    </source>
</evidence>
<dbReference type="CDD" id="cd05150">
    <property type="entry name" value="APH"/>
    <property type="match status" value="1"/>
</dbReference>
<dbReference type="AlphaFoldDB" id="A0A2P5Z117"/>
<evidence type="ECO:0000256" key="9">
    <source>
        <dbReference type="ARBA" id="ARBA00048925"/>
    </source>
</evidence>
<dbReference type="EMBL" id="MDEK01000015">
    <property type="protein sequence ID" value="PPU81097.1"/>
    <property type="molecule type" value="Genomic_DNA"/>
</dbReference>
<dbReference type="OrthoDB" id="3806873at2"/>
<keyword evidence="12" id="KW-0460">Magnesium</keyword>
<keyword evidence="7 10" id="KW-0067">ATP-binding</keyword>
<evidence type="ECO:0000256" key="10">
    <source>
        <dbReference type="PIRNR" id="PIRNR000706"/>
    </source>
</evidence>
<evidence type="ECO:0000256" key="8">
    <source>
        <dbReference type="ARBA" id="ARBA00023251"/>
    </source>
</evidence>
<evidence type="ECO:0000256" key="5">
    <source>
        <dbReference type="ARBA" id="ARBA00022741"/>
    </source>
</evidence>
<feature type="binding site" evidence="12">
    <location>
        <position position="217"/>
    </location>
    <ligand>
        <name>Mg(2+)</name>
        <dbReference type="ChEBI" id="CHEBI:18420"/>
    </ligand>
</feature>
<keyword evidence="4 10" id="KW-0808">Transferase</keyword>
<dbReference type="Proteomes" id="UP000247346">
    <property type="component" value="Unassembled WGS sequence"/>
</dbReference>
<evidence type="ECO:0000256" key="12">
    <source>
        <dbReference type="PIRSR" id="PIRSR000706-2"/>
    </source>
</evidence>
<dbReference type="InterPro" id="IPR051678">
    <property type="entry name" value="AGP_Transferase"/>
</dbReference>
<dbReference type="RefSeq" id="WP_010341196.1">
    <property type="nucleotide sequence ID" value="NZ_CP132343.1"/>
</dbReference>
<evidence type="ECO:0000313" key="15">
    <source>
        <dbReference type="Proteomes" id="UP000247346"/>
    </source>
</evidence>
<organism evidence="14 15">
    <name type="scientific">Xanthomonas sacchari</name>
    <dbReference type="NCBI Taxonomy" id="56458"/>
    <lineage>
        <taxon>Bacteria</taxon>
        <taxon>Pseudomonadati</taxon>
        <taxon>Pseudomonadota</taxon>
        <taxon>Gammaproteobacteria</taxon>
        <taxon>Lysobacterales</taxon>
        <taxon>Lysobacteraceae</taxon>
        <taxon>Xanthomonas</taxon>
    </lineage>
</organism>
<evidence type="ECO:0000256" key="1">
    <source>
        <dbReference type="ARBA" id="ARBA00006219"/>
    </source>
</evidence>
<keyword evidence="6 10" id="KW-0418">Kinase</keyword>
<reference evidence="14 15" key="1">
    <citation type="submission" date="2016-08" db="EMBL/GenBank/DDBJ databases">
        <authorList>
            <person name="Seilhamer J.J."/>
        </authorList>
    </citation>
    <scope>NUCLEOTIDE SEQUENCE [LARGE SCALE GENOMIC DNA]</scope>
    <source>
        <strain evidence="14 15">CFBP4641</strain>
    </source>
</reference>
<feature type="binding site" evidence="12">
    <location>
        <position position="203"/>
    </location>
    <ligand>
        <name>Mg(2+)</name>
        <dbReference type="ChEBI" id="CHEBI:18420"/>
    </ligand>
</feature>
<evidence type="ECO:0000256" key="6">
    <source>
        <dbReference type="ARBA" id="ARBA00022777"/>
    </source>
</evidence>
<dbReference type="SUPFAM" id="SSF56112">
    <property type="entry name" value="Protein kinase-like (PK-like)"/>
    <property type="match status" value="1"/>
</dbReference>
<dbReference type="GO" id="GO:0046872">
    <property type="term" value="F:metal ion binding"/>
    <property type="evidence" value="ECO:0007669"/>
    <property type="project" value="UniProtKB-KW"/>
</dbReference>
<dbReference type="NCBIfam" id="NF033068">
    <property type="entry name" value="APH_3p"/>
    <property type="match status" value="1"/>
</dbReference>